<evidence type="ECO:0000256" key="4">
    <source>
        <dbReference type="PROSITE-ProRule" id="PRU00335"/>
    </source>
</evidence>
<protein>
    <submittedName>
        <fullName evidence="6">TetR family transcriptional regulator</fullName>
    </submittedName>
</protein>
<evidence type="ECO:0000313" key="6">
    <source>
        <dbReference type="EMBL" id="ORA01587.1"/>
    </source>
</evidence>
<dbReference type="InterPro" id="IPR050109">
    <property type="entry name" value="HTH-type_TetR-like_transc_reg"/>
</dbReference>
<evidence type="ECO:0000259" key="5">
    <source>
        <dbReference type="PROSITE" id="PS50977"/>
    </source>
</evidence>
<reference evidence="6 7" key="1">
    <citation type="submission" date="2017-02" db="EMBL/GenBank/DDBJ databases">
        <title>The new phylogeny of genus Mycobacterium.</title>
        <authorList>
            <person name="Tortoli E."/>
            <person name="Trovato A."/>
            <person name="Cirillo D.M."/>
        </authorList>
    </citation>
    <scope>NUCLEOTIDE SEQUENCE [LARGE SCALE GENOMIC DNA]</scope>
    <source>
        <strain evidence="6 7">DSM 45578</strain>
    </source>
</reference>
<dbReference type="SUPFAM" id="SSF46689">
    <property type="entry name" value="Homeodomain-like"/>
    <property type="match status" value="1"/>
</dbReference>
<dbReference type="PANTHER" id="PTHR30055:SF226">
    <property type="entry name" value="HTH-TYPE TRANSCRIPTIONAL REGULATOR PKSA"/>
    <property type="match status" value="1"/>
</dbReference>
<name>A0A1W9YNK8_MYCBA</name>
<dbReference type="Proteomes" id="UP000192366">
    <property type="component" value="Unassembled WGS sequence"/>
</dbReference>
<dbReference type="InterPro" id="IPR054129">
    <property type="entry name" value="DesT_TetR_C"/>
</dbReference>
<dbReference type="STRING" id="564198.BST17_27695"/>
<dbReference type="PANTHER" id="PTHR30055">
    <property type="entry name" value="HTH-TYPE TRANSCRIPTIONAL REGULATOR RUTR"/>
    <property type="match status" value="1"/>
</dbReference>
<evidence type="ECO:0000256" key="2">
    <source>
        <dbReference type="ARBA" id="ARBA00023125"/>
    </source>
</evidence>
<dbReference type="EMBL" id="MVHJ01000047">
    <property type="protein sequence ID" value="ORA01587.1"/>
    <property type="molecule type" value="Genomic_DNA"/>
</dbReference>
<dbReference type="PRINTS" id="PR00455">
    <property type="entry name" value="HTHTETR"/>
</dbReference>
<dbReference type="Pfam" id="PF00440">
    <property type="entry name" value="TetR_N"/>
    <property type="match status" value="1"/>
</dbReference>
<keyword evidence="7" id="KW-1185">Reference proteome</keyword>
<keyword evidence="2 4" id="KW-0238">DNA-binding</keyword>
<evidence type="ECO:0000313" key="7">
    <source>
        <dbReference type="Proteomes" id="UP000192366"/>
    </source>
</evidence>
<dbReference type="Gene3D" id="1.10.357.10">
    <property type="entry name" value="Tetracycline Repressor, domain 2"/>
    <property type="match status" value="1"/>
</dbReference>
<dbReference type="GO" id="GO:0000976">
    <property type="term" value="F:transcription cis-regulatory region binding"/>
    <property type="evidence" value="ECO:0007669"/>
    <property type="project" value="TreeGrafter"/>
</dbReference>
<keyword evidence="1" id="KW-0805">Transcription regulation</keyword>
<dbReference type="PROSITE" id="PS50977">
    <property type="entry name" value="HTH_TETR_2"/>
    <property type="match status" value="1"/>
</dbReference>
<dbReference type="OrthoDB" id="7252896at2"/>
<dbReference type="AlphaFoldDB" id="A0A1W9YNK8"/>
<organism evidence="6 7">
    <name type="scientific">Mycolicibacterium bacteremicum</name>
    <name type="common">Mycobacterium bacteremicum</name>
    <dbReference type="NCBI Taxonomy" id="564198"/>
    <lineage>
        <taxon>Bacteria</taxon>
        <taxon>Bacillati</taxon>
        <taxon>Actinomycetota</taxon>
        <taxon>Actinomycetes</taxon>
        <taxon>Mycobacteriales</taxon>
        <taxon>Mycobacteriaceae</taxon>
        <taxon>Mycolicibacterium</taxon>
    </lineage>
</organism>
<dbReference type="InterPro" id="IPR036271">
    <property type="entry name" value="Tet_transcr_reg_TetR-rel_C_sf"/>
</dbReference>
<accession>A0A1W9YNK8</accession>
<dbReference type="GO" id="GO:0003700">
    <property type="term" value="F:DNA-binding transcription factor activity"/>
    <property type="evidence" value="ECO:0007669"/>
    <property type="project" value="TreeGrafter"/>
</dbReference>
<comment type="caution">
    <text evidence="6">The sequence shown here is derived from an EMBL/GenBank/DDBJ whole genome shotgun (WGS) entry which is preliminary data.</text>
</comment>
<proteinExistence type="predicted"/>
<evidence type="ECO:0000256" key="1">
    <source>
        <dbReference type="ARBA" id="ARBA00023015"/>
    </source>
</evidence>
<evidence type="ECO:0000256" key="3">
    <source>
        <dbReference type="ARBA" id="ARBA00023163"/>
    </source>
</evidence>
<dbReference type="RefSeq" id="WP_083062208.1">
    <property type="nucleotide sequence ID" value="NZ_JACKVM010000008.1"/>
</dbReference>
<dbReference type="SUPFAM" id="SSF48498">
    <property type="entry name" value="Tetracyclin repressor-like, C-terminal domain"/>
    <property type="match status" value="1"/>
</dbReference>
<dbReference type="Pfam" id="PF21943">
    <property type="entry name" value="TetR_C_46"/>
    <property type="match status" value="1"/>
</dbReference>
<feature type="domain" description="HTH tetR-type" evidence="5">
    <location>
        <begin position="9"/>
        <end position="69"/>
    </location>
</feature>
<dbReference type="InterPro" id="IPR001647">
    <property type="entry name" value="HTH_TetR"/>
</dbReference>
<gene>
    <name evidence="6" type="ORF">BST17_27695</name>
</gene>
<keyword evidence="3" id="KW-0804">Transcription</keyword>
<dbReference type="InterPro" id="IPR009057">
    <property type="entry name" value="Homeodomain-like_sf"/>
</dbReference>
<feature type="DNA-binding region" description="H-T-H motif" evidence="4">
    <location>
        <begin position="32"/>
        <end position="51"/>
    </location>
</feature>
<sequence length="210" mass="23494">MARIRIPAAQRRARILDAAVEAFAEHGFAEAKMQDIARLAGVVPSVLYDHFGSKRELHIAVLEEHAAQLRERSLRRVEGATPEELVRAAIANYFEFVEADPFMWRFLHRDPPADPETAAVVQEIADRGTAGIADLIRFGAGDTTSVRGITLDDSAWILACATQSACHGVATWWYENRDVPRERVVELVFMLLWQGFDGMLRHGSTDQNQP</sequence>